<evidence type="ECO:0000313" key="7">
    <source>
        <dbReference type="EMBL" id="PON62639.1"/>
    </source>
</evidence>
<keyword evidence="1" id="KW-0677">Repeat</keyword>
<dbReference type="Pfam" id="PF13920">
    <property type="entry name" value="zf-C3HC4_3"/>
    <property type="match status" value="1"/>
</dbReference>
<organism evidence="7 8">
    <name type="scientific">Parasponia andersonii</name>
    <name type="common">Sponia andersonii</name>
    <dbReference type="NCBI Taxonomy" id="3476"/>
    <lineage>
        <taxon>Eukaryota</taxon>
        <taxon>Viridiplantae</taxon>
        <taxon>Streptophyta</taxon>
        <taxon>Embryophyta</taxon>
        <taxon>Tracheophyta</taxon>
        <taxon>Spermatophyta</taxon>
        <taxon>Magnoliopsida</taxon>
        <taxon>eudicotyledons</taxon>
        <taxon>Gunneridae</taxon>
        <taxon>Pentapetalae</taxon>
        <taxon>rosids</taxon>
        <taxon>fabids</taxon>
        <taxon>Rosales</taxon>
        <taxon>Cannabaceae</taxon>
        <taxon>Parasponia</taxon>
    </lineage>
</organism>
<feature type="domain" description="RING-type" evidence="6">
    <location>
        <begin position="447"/>
        <end position="486"/>
    </location>
</feature>
<keyword evidence="7" id="KW-0418">Kinase</keyword>
<dbReference type="InterPro" id="IPR013083">
    <property type="entry name" value="Znf_RING/FYVE/PHD"/>
</dbReference>
<dbReference type="Gene3D" id="3.30.40.10">
    <property type="entry name" value="Zinc/RING finger domain, C3HC4 (zinc finger)"/>
    <property type="match status" value="1"/>
</dbReference>
<feature type="repeat" description="ANK" evidence="3">
    <location>
        <begin position="58"/>
        <end position="91"/>
    </location>
</feature>
<dbReference type="SMART" id="SM00248">
    <property type="entry name" value="ANK"/>
    <property type="match status" value="4"/>
</dbReference>
<dbReference type="Pfam" id="PF12796">
    <property type="entry name" value="Ank_2"/>
    <property type="match status" value="1"/>
</dbReference>
<evidence type="ECO:0000256" key="4">
    <source>
        <dbReference type="PROSITE-ProRule" id="PRU00175"/>
    </source>
</evidence>
<accession>A0A2P5CNK5</accession>
<dbReference type="PANTHER" id="PTHR24166:SF50">
    <property type="entry name" value="E3 UBIQUITIN-PROTEIN LIGASE XBOS34-RELATED"/>
    <property type="match status" value="1"/>
</dbReference>
<keyword evidence="4" id="KW-0479">Metal-binding</keyword>
<keyword evidence="4" id="KW-0863">Zinc-finger</keyword>
<dbReference type="InterPro" id="IPR036770">
    <property type="entry name" value="Ankyrin_rpt-contain_sf"/>
</dbReference>
<keyword evidence="7" id="KW-0808">Transferase</keyword>
<feature type="region of interest" description="Disordered" evidence="5">
    <location>
        <begin position="1"/>
        <end position="22"/>
    </location>
</feature>
<evidence type="ECO:0000256" key="1">
    <source>
        <dbReference type="ARBA" id="ARBA00022737"/>
    </source>
</evidence>
<evidence type="ECO:0000256" key="3">
    <source>
        <dbReference type="PROSITE-ProRule" id="PRU00023"/>
    </source>
</evidence>
<dbReference type="PANTHER" id="PTHR24166">
    <property type="entry name" value="ROLLING PEBBLES, ISOFORM B"/>
    <property type="match status" value="1"/>
</dbReference>
<sequence length="499" mass="54277">MGQNLDTMRQQQQQQHHYHQRQPSKAELLYEVVVTTGNVDAIKALFQEGASLEWIDRDGKNPLIAACMNPNLIDTAKTLIELGANINSYRRGRHAGTPLHHAAKKGLEQTVALLLSHGANPLVRNDDCQTPLDVARLTGHTNVVRTLENHICYFSGWVREIIPGFLRAIASNLLSKKFWVVVIPHGPNNRIKPLKLELAVYYTLKDAWPCTVVSLWKARIEKPNLHQSDPTLGIFDDSIKSQLKLASAIKGDKQQIQSLCDACQGISQVTPPSVNHSSENSVEAGELAMLSDDFIQSAAGDTQLAPNSWQIPEVSNTNGWGMSVSDGSYNGWGSAVGTTHAQANSSGWMDEQAKDDYNGWSVDDSRLLGNPTKHAQTHGTTVVSANHNVSASFSSAPSAPPIPEEHLVKGPIHYPSIDIGTDVSTQPIHSEASTSYETKAGNDSSSCVICWDAPIEGACIPCGHMAGCMSCLTEIKAKKSVCPVCRSAINQVVRLYPVW</sequence>
<dbReference type="SUPFAM" id="SSF57850">
    <property type="entry name" value="RING/U-box"/>
    <property type="match status" value="1"/>
</dbReference>
<evidence type="ECO:0000256" key="5">
    <source>
        <dbReference type="SAM" id="MobiDB-lite"/>
    </source>
</evidence>
<proteinExistence type="predicted"/>
<dbReference type="Proteomes" id="UP000237105">
    <property type="component" value="Unassembled WGS sequence"/>
</dbReference>
<gene>
    <name evidence="7" type="ORF">PanWU01x14_137540</name>
</gene>
<reference evidence="8" key="1">
    <citation type="submission" date="2016-06" db="EMBL/GenBank/DDBJ databases">
        <title>Parallel loss of symbiosis genes in relatives of nitrogen-fixing non-legume Parasponia.</title>
        <authorList>
            <person name="Van Velzen R."/>
            <person name="Holmer R."/>
            <person name="Bu F."/>
            <person name="Rutten L."/>
            <person name="Van Zeijl A."/>
            <person name="Liu W."/>
            <person name="Santuari L."/>
            <person name="Cao Q."/>
            <person name="Sharma T."/>
            <person name="Shen D."/>
            <person name="Roswanjaya Y."/>
            <person name="Wardhani T."/>
            <person name="Kalhor M.S."/>
            <person name="Jansen J."/>
            <person name="Van den Hoogen J."/>
            <person name="Gungor B."/>
            <person name="Hartog M."/>
            <person name="Hontelez J."/>
            <person name="Verver J."/>
            <person name="Yang W.-C."/>
            <person name="Schijlen E."/>
            <person name="Repin R."/>
            <person name="Schilthuizen M."/>
            <person name="Schranz E."/>
            <person name="Heidstra R."/>
            <person name="Miyata K."/>
            <person name="Fedorova E."/>
            <person name="Kohlen W."/>
            <person name="Bisseling T."/>
            <person name="Smit S."/>
            <person name="Geurts R."/>
        </authorList>
    </citation>
    <scope>NUCLEOTIDE SEQUENCE [LARGE SCALE GENOMIC DNA]</scope>
    <source>
        <strain evidence="8">cv. WU1-14</strain>
    </source>
</reference>
<protein>
    <submittedName>
        <fullName evidence="7">Cdk-activating kinase assembly factor</fullName>
    </submittedName>
</protein>
<evidence type="ECO:0000313" key="8">
    <source>
        <dbReference type="Proteomes" id="UP000237105"/>
    </source>
</evidence>
<dbReference type="GO" id="GO:0016301">
    <property type="term" value="F:kinase activity"/>
    <property type="evidence" value="ECO:0007669"/>
    <property type="project" value="UniProtKB-KW"/>
</dbReference>
<dbReference type="Pfam" id="PF13637">
    <property type="entry name" value="Ank_4"/>
    <property type="match status" value="1"/>
</dbReference>
<name>A0A2P5CNK5_PARAD</name>
<dbReference type="PROSITE" id="PS50089">
    <property type="entry name" value="ZF_RING_2"/>
    <property type="match status" value="1"/>
</dbReference>
<feature type="repeat" description="ANK" evidence="3">
    <location>
        <begin position="94"/>
        <end position="126"/>
    </location>
</feature>
<evidence type="ECO:0000256" key="2">
    <source>
        <dbReference type="ARBA" id="ARBA00023043"/>
    </source>
</evidence>
<dbReference type="GO" id="GO:0008270">
    <property type="term" value="F:zinc ion binding"/>
    <property type="evidence" value="ECO:0007669"/>
    <property type="project" value="UniProtKB-KW"/>
</dbReference>
<dbReference type="PROSITE" id="PS50088">
    <property type="entry name" value="ANK_REPEAT"/>
    <property type="match status" value="2"/>
</dbReference>
<dbReference type="InterPro" id="IPR001841">
    <property type="entry name" value="Znf_RING"/>
</dbReference>
<dbReference type="SUPFAM" id="SSF48403">
    <property type="entry name" value="Ankyrin repeat"/>
    <property type="match status" value="1"/>
</dbReference>
<keyword evidence="8" id="KW-1185">Reference proteome</keyword>
<evidence type="ECO:0000259" key="6">
    <source>
        <dbReference type="PROSITE" id="PS50089"/>
    </source>
</evidence>
<keyword evidence="4" id="KW-0862">Zinc</keyword>
<dbReference type="InterPro" id="IPR002110">
    <property type="entry name" value="Ankyrin_rpt"/>
</dbReference>
<dbReference type="STRING" id="3476.A0A2P5CNK5"/>
<comment type="caution">
    <text evidence="7">The sequence shown here is derived from an EMBL/GenBank/DDBJ whole genome shotgun (WGS) entry which is preliminary data.</text>
</comment>
<dbReference type="OrthoDB" id="1711136at2759"/>
<dbReference type="AlphaFoldDB" id="A0A2P5CNK5"/>
<dbReference type="CDD" id="cd23129">
    <property type="entry name" value="RING-HC_XBAT35-like"/>
    <property type="match status" value="1"/>
</dbReference>
<dbReference type="InterPro" id="IPR050889">
    <property type="entry name" value="Dendritic_Spine_Reg/Scaffold"/>
</dbReference>
<dbReference type="PROSITE" id="PS50297">
    <property type="entry name" value="ANK_REP_REGION"/>
    <property type="match status" value="1"/>
</dbReference>
<dbReference type="EMBL" id="JXTB01000111">
    <property type="protein sequence ID" value="PON62639.1"/>
    <property type="molecule type" value="Genomic_DNA"/>
</dbReference>
<dbReference type="Gene3D" id="1.25.40.20">
    <property type="entry name" value="Ankyrin repeat-containing domain"/>
    <property type="match status" value="1"/>
</dbReference>
<keyword evidence="2 3" id="KW-0040">ANK repeat</keyword>